<accession>A0AA38FR31</accession>
<dbReference type="Gene3D" id="3.40.1440.10">
    <property type="entry name" value="GIY-YIG endonuclease"/>
    <property type="match status" value="1"/>
</dbReference>
<evidence type="ECO:0000256" key="4">
    <source>
        <dbReference type="SAM" id="MobiDB-lite"/>
    </source>
</evidence>
<dbReference type="InterPro" id="IPR053276">
    <property type="entry name" value="MtDNA_mismatch_repair_MutS"/>
</dbReference>
<keyword evidence="2" id="KW-0067">ATP-binding</keyword>
<feature type="region of interest" description="Disordered" evidence="4">
    <location>
        <begin position="874"/>
        <end position="901"/>
    </location>
</feature>
<dbReference type="GO" id="GO:0005524">
    <property type="term" value="F:ATP binding"/>
    <property type="evidence" value="ECO:0007669"/>
    <property type="project" value="UniProtKB-KW"/>
</dbReference>
<organism evidence="6 7">
    <name type="scientific">Taxus chinensis</name>
    <name type="common">Chinese yew</name>
    <name type="synonym">Taxus wallichiana var. chinensis</name>
    <dbReference type="NCBI Taxonomy" id="29808"/>
    <lineage>
        <taxon>Eukaryota</taxon>
        <taxon>Viridiplantae</taxon>
        <taxon>Streptophyta</taxon>
        <taxon>Embryophyta</taxon>
        <taxon>Tracheophyta</taxon>
        <taxon>Spermatophyta</taxon>
        <taxon>Pinopsida</taxon>
        <taxon>Pinidae</taxon>
        <taxon>Conifers II</taxon>
        <taxon>Cupressales</taxon>
        <taxon>Taxaceae</taxon>
        <taxon>Taxus</taxon>
    </lineage>
</organism>
<comment type="caution">
    <text evidence="6">The sequence shown here is derived from an EMBL/GenBank/DDBJ whole genome shotgun (WGS) entry which is preliminary data.</text>
</comment>
<proteinExistence type="predicted"/>
<keyword evidence="7" id="KW-1185">Reference proteome</keyword>
<sequence length="1045" mass="115669">NLRQTLDDLTRNGFSVCVVEEVQGPSQARTRKERFISGHARPGSPYVYGLAGADIDVEFPEPVPVVGISRSARGYCFISVLETMQTFSAEDGLTEEAIVAKLRACPCQSLFLHSSLRNKSSGTSRWGAFGEGGLLWGECSLKNYEWFDGDPISQLLSKVRELYGLDLEQKFRNVTIPSEGKPRPLYLGTATHIGVMPSEGVPSLLKVLLPPDCVGLCTMYLKDLLLNPPPYHIASSIQDACRLMCNVTCAIPDFVCVPAPKIVKLIGAKEANHIEFCRIRNMTKEIFYMHEKIELRGIIDKLIDPTWMATGLKIDIETLVTECKEIADTIGKVIVLEGESVQAVYSSPIIPDDFFIEMESSWKGRVKRVHAEDVFLEVEGAAEALCLAVETDFYPIVLRVKAVANPLQSGAKGEISYYKDHESIWFKGKCFAPAVWANTPGEEQIKGLIPATDAKGKKVGAEWYTTHRVEEALNSYREAVVKANFRVMEILRGLAENLQSKTNTLVFVSVLSVITKALFAHVSEGRRRDWVFPMLKEVDPNSFKMSGYVQNQLEIVGLVPYWLNVVQGAAVPNTIEMQSLFLLTGPNGGGKSSILRSICATTLLGICGLMVPAEKATMPHFDSIMLHMLSYDSPADGKSSFQMEMSEMRSILSEATKRSLVLVDEICRGTEVQKGTCIAASMIEELDSIGCIGVISTHLHGLLDLPLKAKNLVHKAMGTDIINGQIKPTWKLRDGVCRESLAFETARCEGIPENVVRRAAELYASFKHDEIQILGNKNGGSRTGTASSENFSYFCNGENTRYKQTTITKKINISNSSTPNFSEIEQSIALFENDHDRTGSDHTAILNFNGQNWRPESATDPNVEGSELTAIESMPMPTTDTKNSKFPELPVNKSTESRSERNQKLLKDAENAFFSTCEKKLKELDRQEPLLPKSSNICCSSIGARERPPPSLVKSSCVYMLQRPDGKFYVGQTDDLAGRISAHRSVEGWQNVPFLYIKVPGKSVGRELETLLINKLPLLGIELVNKADKNHRNFGTSVTFDIPPF</sequence>
<feature type="domain" description="DNA mismatch repair proteins mutS family" evidence="5">
    <location>
        <begin position="659"/>
        <end position="675"/>
    </location>
</feature>
<dbReference type="InterPro" id="IPR035901">
    <property type="entry name" value="GIY-YIG_endonuc_sf"/>
</dbReference>
<keyword evidence="3" id="KW-0238">DNA-binding</keyword>
<dbReference type="CDD" id="cd03243">
    <property type="entry name" value="ABC_MutS_homologs"/>
    <property type="match status" value="1"/>
</dbReference>
<keyword evidence="1" id="KW-0547">Nucleotide-binding</keyword>
<dbReference type="InterPro" id="IPR027417">
    <property type="entry name" value="P-loop_NTPase"/>
</dbReference>
<dbReference type="Gene3D" id="3.40.50.300">
    <property type="entry name" value="P-loop containing nucleotide triphosphate hydrolases"/>
    <property type="match status" value="1"/>
</dbReference>
<dbReference type="GO" id="GO:0006298">
    <property type="term" value="P:mismatch repair"/>
    <property type="evidence" value="ECO:0007669"/>
    <property type="project" value="InterPro"/>
</dbReference>
<reference evidence="6 7" key="1">
    <citation type="journal article" date="2021" name="Nat. Plants">
        <title>The Taxus genome provides insights into paclitaxel biosynthesis.</title>
        <authorList>
            <person name="Xiong X."/>
            <person name="Gou J."/>
            <person name="Liao Q."/>
            <person name="Li Y."/>
            <person name="Zhou Q."/>
            <person name="Bi G."/>
            <person name="Li C."/>
            <person name="Du R."/>
            <person name="Wang X."/>
            <person name="Sun T."/>
            <person name="Guo L."/>
            <person name="Liang H."/>
            <person name="Lu P."/>
            <person name="Wu Y."/>
            <person name="Zhang Z."/>
            <person name="Ro D.K."/>
            <person name="Shang Y."/>
            <person name="Huang S."/>
            <person name="Yan J."/>
        </authorList>
    </citation>
    <scope>NUCLEOTIDE SEQUENCE [LARGE SCALE GENOMIC DNA]</scope>
    <source>
        <strain evidence="6">Ta-2019</strain>
    </source>
</reference>
<evidence type="ECO:0000256" key="3">
    <source>
        <dbReference type="ARBA" id="ARBA00023125"/>
    </source>
</evidence>
<dbReference type="AlphaFoldDB" id="A0AA38FR31"/>
<dbReference type="PROSITE" id="PS00486">
    <property type="entry name" value="DNA_MISMATCH_REPAIR_2"/>
    <property type="match status" value="1"/>
</dbReference>
<evidence type="ECO:0000256" key="1">
    <source>
        <dbReference type="ARBA" id="ARBA00022741"/>
    </source>
</evidence>
<dbReference type="FunFam" id="3.40.50.300:FF:001188">
    <property type="entry name" value="DNA mismatch repair protein"/>
    <property type="match status" value="1"/>
</dbReference>
<evidence type="ECO:0000313" key="6">
    <source>
        <dbReference type="EMBL" id="KAH9307958.1"/>
    </source>
</evidence>
<protein>
    <recommendedName>
        <fullName evidence="5">DNA mismatch repair proteins mutS family domain-containing protein</fullName>
    </recommendedName>
</protein>
<evidence type="ECO:0000313" key="7">
    <source>
        <dbReference type="Proteomes" id="UP000824469"/>
    </source>
</evidence>
<feature type="non-terminal residue" evidence="6">
    <location>
        <position position="1"/>
    </location>
</feature>
<dbReference type="PANTHER" id="PTHR48448">
    <property type="entry name" value="MUTL PROTEIN ISOFORM 1"/>
    <property type="match status" value="1"/>
</dbReference>
<dbReference type="Proteomes" id="UP000824469">
    <property type="component" value="Unassembled WGS sequence"/>
</dbReference>
<dbReference type="Pfam" id="PF00488">
    <property type="entry name" value="MutS_V"/>
    <property type="match status" value="1"/>
</dbReference>
<dbReference type="OMA" id="LMGSITC"/>
<evidence type="ECO:0000259" key="5">
    <source>
        <dbReference type="PROSITE" id="PS00486"/>
    </source>
</evidence>
<dbReference type="PANTHER" id="PTHR48448:SF1">
    <property type="entry name" value="MUTL PROTEIN ISOFORM 1"/>
    <property type="match status" value="1"/>
</dbReference>
<dbReference type="SUPFAM" id="SSF82771">
    <property type="entry name" value="GIY-YIG endonuclease"/>
    <property type="match status" value="1"/>
</dbReference>
<gene>
    <name evidence="6" type="ORF">KI387_035869</name>
</gene>
<dbReference type="EMBL" id="JAHRHJ020000007">
    <property type="protein sequence ID" value="KAH9307958.1"/>
    <property type="molecule type" value="Genomic_DNA"/>
</dbReference>
<dbReference type="SUPFAM" id="SSF52540">
    <property type="entry name" value="P-loop containing nucleoside triphosphate hydrolases"/>
    <property type="match status" value="1"/>
</dbReference>
<evidence type="ECO:0000256" key="2">
    <source>
        <dbReference type="ARBA" id="ARBA00022840"/>
    </source>
</evidence>
<dbReference type="InterPro" id="IPR000432">
    <property type="entry name" value="DNA_mismatch_repair_MutS_C"/>
</dbReference>
<dbReference type="GO" id="GO:0030983">
    <property type="term" value="F:mismatched DNA binding"/>
    <property type="evidence" value="ECO:0007669"/>
    <property type="project" value="InterPro"/>
</dbReference>
<name>A0AA38FR31_TAXCH</name>
<dbReference type="SMART" id="SM00534">
    <property type="entry name" value="MUTSac"/>
    <property type="match status" value="1"/>
</dbReference>